<comment type="caution">
    <text evidence="8">The sequence shown here is derived from an EMBL/GenBank/DDBJ whole genome shotgun (WGS) entry which is preliminary data.</text>
</comment>
<gene>
    <name evidence="8" type="ORF">ACE41H_07925</name>
</gene>
<dbReference type="InterPro" id="IPR011006">
    <property type="entry name" value="CheY-like_superfamily"/>
</dbReference>
<dbReference type="InterPro" id="IPR016032">
    <property type="entry name" value="Sig_transdc_resp-reg_C-effctor"/>
</dbReference>
<evidence type="ECO:0000256" key="2">
    <source>
        <dbReference type="ARBA" id="ARBA00023015"/>
    </source>
</evidence>
<feature type="modified residue" description="4-aspartylphosphate" evidence="5">
    <location>
        <position position="54"/>
    </location>
</feature>
<evidence type="ECO:0000313" key="8">
    <source>
        <dbReference type="EMBL" id="MFB5266712.1"/>
    </source>
</evidence>
<keyword evidence="2" id="KW-0805">Transcription regulation</keyword>
<evidence type="ECO:0000256" key="3">
    <source>
        <dbReference type="ARBA" id="ARBA00023125"/>
    </source>
</evidence>
<dbReference type="InterPro" id="IPR039420">
    <property type="entry name" value="WalR-like"/>
</dbReference>
<evidence type="ECO:0000259" key="6">
    <source>
        <dbReference type="PROSITE" id="PS50043"/>
    </source>
</evidence>
<proteinExistence type="predicted"/>
<dbReference type="PANTHER" id="PTHR43214:SF43">
    <property type="entry name" value="TWO-COMPONENT RESPONSE REGULATOR"/>
    <property type="match status" value="1"/>
</dbReference>
<dbReference type="CDD" id="cd17535">
    <property type="entry name" value="REC_NarL-like"/>
    <property type="match status" value="1"/>
</dbReference>
<protein>
    <submittedName>
        <fullName evidence="8">Response regulator</fullName>
    </submittedName>
</protein>
<feature type="domain" description="Response regulatory" evidence="7">
    <location>
        <begin position="3"/>
        <end position="119"/>
    </location>
</feature>
<dbReference type="EMBL" id="JBHHMI010000005">
    <property type="protein sequence ID" value="MFB5266712.1"/>
    <property type="molecule type" value="Genomic_DNA"/>
</dbReference>
<dbReference type="PRINTS" id="PR00038">
    <property type="entry name" value="HTHLUXR"/>
</dbReference>
<dbReference type="InterPro" id="IPR058245">
    <property type="entry name" value="NreC/VraR/RcsB-like_REC"/>
</dbReference>
<dbReference type="RefSeq" id="WP_375354593.1">
    <property type="nucleotide sequence ID" value="NZ_JBHHMI010000005.1"/>
</dbReference>
<sequence>MIKLLLADDHAMVRKGLQVFLSTQSDIEVVGEASNGRETLEQAALLQPDVILMDLNMPVMDGIAATRELRAAHPQIKVIVMTSFNDRAHVLPAVQAGVKGYLLKDIDPSDLAEAIRRVHHGKVELHPDAAGELMRLMSSPDAQGLIGAQDVHGITPSPHAGEQGNVGALRGIRSHITGESTCSHLERLTPREREVLDLIACGLNNREIADKLVITEKTVKTHVSHLLDKLQLADRTQAAIFALKNGTGS</sequence>
<dbReference type="Pfam" id="PF00072">
    <property type="entry name" value="Response_reg"/>
    <property type="match status" value="1"/>
</dbReference>
<keyword evidence="1 5" id="KW-0597">Phosphoprotein</keyword>
<dbReference type="SUPFAM" id="SSF52172">
    <property type="entry name" value="CheY-like"/>
    <property type="match status" value="1"/>
</dbReference>
<evidence type="ECO:0000259" key="7">
    <source>
        <dbReference type="PROSITE" id="PS50110"/>
    </source>
</evidence>
<organism evidence="8 9">
    <name type="scientific">Paenibacillus enshidis</name>
    <dbReference type="NCBI Taxonomy" id="1458439"/>
    <lineage>
        <taxon>Bacteria</taxon>
        <taxon>Bacillati</taxon>
        <taxon>Bacillota</taxon>
        <taxon>Bacilli</taxon>
        <taxon>Bacillales</taxon>
        <taxon>Paenibacillaceae</taxon>
        <taxon>Paenibacillus</taxon>
    </lineage>
</organism>
<evidence type="ECO:0000256" key="4">
    <source>
        <dbReference type="ARBA" id="ARBA00023163"/>
    </source>
</evidence>
<dbReference type="PROSITE" id="PS50043">
    <property type="entry name" value="HTH_LUXR_2"/>
    <property type="match status" value="1"/>
</dbReference>
<keyword evidence="3" id="KW-0238">DNA-binding</keyword>
<accession>A0ABV5ARQ8</accession>
<reference evidence="8 9" key="1">
    <citation type="submission" date="2024-09" db="EMBL/GenBank/DDBJ databases">
        <title>Paenibacillus zeirhizospherea sp. nov., isolated from surface of the maize (Zea mays) roots in a horticulture field, Hungary.</title>
        <authorList>
            <person name="Marton D."/>
            <person name="Farkas M."/>
            <person name="Bedics A."/>
            <person name="Toth E."/>
            <person name="Tancsics A."/>
            <person name="Boka K."/>
            <person name="Maroti G."/>
            <person name="Kriszt B."/>
            <person name="Cserhati M."/>
        </authorList>
    </citation>
    <scope>NUCLEOTIDE SEQUENCE [LARGE SCALE GENOMIC DNA]</scope>
    <source>
        <strain evidence="8 9">KCTC 33519</strain>
    </source>
</reference>
<feature type="domain" description="HTH luxR-type" evidence="6">
    <location>
        <begin position="181"/>
        <end position="246"/>
    </location>
</feature>
<dbReference type="SMART" id="SM00421">
    <property type="entry name" value="HTH_LUXR"/>
    <property type="match status" value="1"/>
</dbReference>
<dbReference type="PROSITE" id="PS00622">
    <property type="entry name" value="HTH_LUXR_1"/>
    <property type="match status" value="1"/>
</dbReference>
<evidence type="ECO:0000313" key="9">
    <source>
        <dbReference type="Proteomes" id="UP001580346"/>
    </source>
</evidence>
<dbReference type="InterPro" id="IPR001789">
    <property type="entry name" value="Sig_transdc_resp-reg_receiver"/>
</dbReference>
<keyword evidence="4" id="KW-0804">Transcription</keyword>
<dbReference type="PROSITE" id="PS50110">
    <property type="entry name" value="RESPONSE_REGULATORY"/>
    <property type="match status" value="1"/>
</dbReference>
<name>A0ABV5ARQ8_9BACL</name>
<dbReference type="Pfam" id="PF00196">
    <property type="entry name" value="GerE"/>
    <property type="match status" value="1"/>
</dbReference>
<dbReference type="Proteomes" id="UP001580346">
    <property type="component" value="Unassembled WGS sequence"/>
</dbReference>
<evidence type="ECO:0000256" key="5">
    <source>
        <dbReference type="PROSITE-ProRule" id="PRU00169"/>
    </source>
</evidence>
<dbReference type="SUPFAM" id="SSF46894">
    <property type="entry name" value="C-terminal effector domain of the bipartite response regulators"/>
    <property type="match status" value="1"/>
</dbReference>
<dbReference type="InterPro" id="IPR000792">
    <property type="entry name" value="Tscrpt_reg_LuxR_C"/>
</dbReference>
<dbReference type="Gene3D" id="3.40.50.2300">
    <property type="match status" value="1"/>
</dbReference>
<dbReference type="CDD" id="cd06170">
    <property type="entry name" value="LuxR_C_like"/>
    <property type="match status" value="1"/>
</dbReference>
<dbReference type="SMART" id="SM00448">
    <property type="entry name" value="REC"/>
    <property type="match status" value="1"/>
</dbReference>
<evidence type="ECO:0000256" key="1">
    <source>
        <dbReference type="ARBA" id="ARBA00022553"/>
    </source>
</evidence>
<keyword evidence="9" id="KW-1185">Reference proteome</keyword>
<dbReference type="PANTHER" id="PTHR43214">
    <property type="entry name" value="TWO-COMPONENT RESPONSE REGULATOR"/>
    <property type="match status" value="1"/>
</dbReference>